<dbReference type="EMBL" id="JAVFWL010000001">
    <property type="protein sequence ID" value="KAK6729425.1"/>
    <property type="molecule type" value="Genomic_DNA"/>
</dbReference>
<organism evidence="4 5">
    <name type="scientific">Necator americanus</name>
    <name type="common">Human hookworm</name>
    <dbReference type="NCBI Taxonomy" id="51031"/>
    <lineage>
        <taxon>Eukaryota</taxon>
        <taxon>Metazoa</taxon>
        <taxon>Ecdysozoa</taxon>
        <taxon>Nematoda</taxon>
        <taxon>Chromadorea</taxon>
        <taxon>Rhabditida</taxon>
        <taxon>Rhabditina</taxon>
        <taxon>Rhabditomorpha</taxon>
        <taxon>Strongyloidea</taxon>
        <taxon>Ancylostomatidae</taxon>
        <taxon>Bunostominae</taxon>
        <taxon>Necator</taxon>
    </lineage>
</organism>
<dbReference type="InterPro" id="IPR027417">
    <property type="entry name" value="P-loop_NTPase"/>
</dbReference>
<dbReference type="InterPro" id="IPR041569">
    <property type="entry name" value="AAA_lid_3"/>
</dbReference>
<feature type="domain" description="AAA+ ATPase" evidence="3">
    <location>
        <begin position="490"/>
        <end position="627"/>
    </location>
</feature>
<reference evidence="4 5" key="1">
    <citation type="submission" date="2023-08" db="EMBL/GenBank/DDBJ databases">
        <title>A Necator americanus chromosomal reference genome.</title>
        <authorList>
            <person name="Ilik V."/>
            <person name="Petrzelkova K.J."/>
            <person name="Pardy F."/>
            <person name="Fuh T."/>
            <person name="Niatou-Singa F.S."/>
            <person name="Gouil Q."/>
            <person name="Baker L."/>
            <person name="Ritchie M.E."/>
            <person name="Jex A.R."/>
            <person name="Gazzola D."/>
            <person name="Li H."/>
            <person name="Toshio Fujiwara R."/>
            <person name="Zhan B."/>
            <person name="Aroian R.V."/>
            <person name="Pafco B."/>
            <person name="Schwarz E.M."/>
        </authorList>
    </citation>
    <scope>NUCLEOTIDE SEQUENCE [LARGE SCALE GENOMIC DNA]</scope>
    <source>
        <strain evidence="4 5">Aroian</strain>
        <tissue evidence="4">Whole animal</tissue>
    </source>
</reference>
<dbReference type="Pfam" id="PF17862">
    <property type="entry name" value="AAA_lid_3"/>
    <property type="match status" value="2"/>
</dbReference>
<keyword evidence="1" id="KW-0547">Nucleotide-binding</keyword>
<keyword evidence="5" id="KW-1185">Reference proteome</keyword>
<dbReference type="InterPro" id="IPR050168">
    <property type="entry name" value="AAA_ATPase_domain"/>
</dbReference>
<dbReference type="Proteomes" id="UP001303046">
    <property type="component" value="Unassembled WGS sequence"/>
</dbReference>
<dbReference type="PANTHER" id="PTHR23077:SF27">
    <property type="entry name" value="ATPASE FAMILY GENE 2 PROTEIN HOMOLOG A"/>
    <property type="match status" value="1"/>
</dbReference>
<gene>
    <name evidence="4" type="primary">Necator_chrI.g2593</name>
    <name evidence="4" type="ORF">RB195_006465</name>
</gene>
<comment type="caution">
    <text evidence="4">The sequence shown here is derived from an EMBL/GenBank/DDBJ whole genome shotgun (WGS) entry which is preliminary data.</text>
</comment>
<dbReference type="InterPro" id="IPR003960">
    <property type="entry name" value="ATPase_AAA_CS"/>
</dbReference>
<keyword evidence="2" id="KW-0067">ATP-binding</keyword>
<evidence type="ECO:0000259" key="3">
    <source>
        <dbReference type="SMART" id="SM00382"/>
    </source>
</evidence>
<dbReference type="CDD" id="cd19511">
    <property type="entry name" value="RecA-like_CDC48_r2-like"/>
    <property type="match status" value="1"/>
</dbReference>
<dbReference type="Gene3D" id="1.10.8.60">
    <property type="match status" value="2"/>
</dbReference>
<dbReference type="SUPFAM" id="SSF52540">
    <property type="entry name" value="P-loop containing nucleoside triphosphate hydrolases"/>
    <property type="match status" value="2"/>
</dbReference>
<dbReference type="PANTHER" id="PTHR23077">
    <property type="entry name" value="AAA-FAMILY ATPASE"/>
    <property type="match status" value="1"/>
</dbReference>
<dbReference type="Pfam" id="PF00004">
    <property type="entry name" value="AAA"/>
    <property type="match status" value="1"/>
</dbReference>
<dbReference type="InterPro" id="IPR003959">
    <property type="entry name" value="ATPase_AAA_core"/>
</dbReference>
<dbReference type="Gene3D" id="3.40.50.300">
    <property type="entry name" value="P-loop containing nucleotide triphosphate hydrolases"/>
    <property type="match status" value="2"/>
</dbReference>
<dbReference type="PROSITE" id="PS00674">
    <property type="entry name" value="AAA"/>
    <property type="match status" value="1"/>
</dbReference>
<dbReference type="SMART" id="SM00382">
    <property type="entry name" value="AAA"/>
    <property type="match status" value="2"/>
</dbReference>
<protein>
    <recommendedName>
        <fullName evidence="3">AAA+ ATPase domain-containing protein</fullName>
    </recommendedName>
</protein>
<evidence type="ECO:0000313" key="5">
    <source>
        <dbReference type="Proteomes" id="UP001303046"/>
    </source>
</evidence>
<feature type="domain" description="AAA+ ATPase" evidence="3">
    <location>
        <begin position="270"/>
        <end position="378"/>
    </location>
</feature>
<evidence type="ECO:0000256" key="2">
    <source>
        <dbReference type="ARBA" id="ARBA00022840"/>
    </source>
</evidence>
<name>A0ABR1BVH6_NECAM</name>
<evidence type="ECO:0000313" key="4">
    <source>
        <dbReference type="EMBL" id="KAK6729425.1"/>
    </source>
</evidence>
<proteinExistence type="predicted"/>
<accession>A0ABR1BVH6</accession>
<dbReference type="InterPro" id="IPR003593">
    <property type="entry name" value="AAA+_ATPase"/>
</dbReference>
<evidence type="ECO:0000256" key="1">
    <source>
        <dbReference type="ARBA" id="ARBA00022741"/>
    </source>
</evidence>
<sequence length="738" mass="82921">MSSKKKQQVYSTCEKCGCTLLVKDVQRHNDVCSSPPEVWEMSFIKQRCLMKGFVVQLEKWEEFLPPNASGWLRRHSVFIHPQAMEILGVTPRQPVRVSTPFKEYVGVLWPCKELGAMRLSLSEETPPWEKLASITPVWNSTPLRSISVSLKPFYSTSSDSLRDYLQAYLTNAYIQPGVAITINYYGKVIEVIPNTPIELSLKKLSMEEGELESDDVIFVTDGCTLCISESSSEYSVPLDGMRILSSIGGMHTAKKTLMDFVVRPFLKDRTCCSVLLWGLPGSGKTLLLSSISKSFGESASYYKSMDELYEKYALIPAQNIVILDWPQVDKDHKGFAKLMQLVDDHPCAGVILSIRSADDLDLGIRVRFPVEVEVDVPSEEERLEILRSLTGRPPDYDLVELAKRTHGFTGGDLKSIVTAARFTEGTSESERLENARKRVRPTGIRQFILEVPHVRWDDIGGNEELKLEIQQAVIWPRQHKDAFERFGIDPPSGILLYGPPGCSKTLVARALASESKMNFLAVKGPELFSKWVGESEKAIRDLFTRARQVAPTIVFFDEIDAVGASRGSEKSSGVSDRVLAQLLTELDGLEKQSGVLLLAATNRPDQLDSALLRPGRLDRAIYVGLPNSETRRAIIKMRTSRMLLQPDIVEKLVDKTRDTTLVQIKVVNKQLHRFKVGIRYSGAELVAVCRQAALLAMRENIAATTVKWTHFEETLETIVPRTEPHMLEAYERFRRGVI</sequence>